<dbReference type="Gene3D" id="2.60.40.10">
    <property type="entry name" value="Immunoglobulins"/>
    <property type="match status" value="3"/>
</dbReference>
<dbReference type="InterPro" id="IPR032311">
    <property type="entry name" value="DUF4982"/>
</dbReference>
<evidence type="ECO:0000256" key="1">
    <source>
        <dbReference type="ARBA" id="ARBA00007401"/>
    </source>
</evidence>
<dbReference type="AlphaFoldDB" id="A0A934RSN3"/>
<dbReference type="InterPro" id="IPR006102">
    <property type="entry name" value="Ig-like_GH2"/>
</dbReference>
<comment type="caution">
    <text evidence="10">The sequence shown here is derived from an EMBL/GenBank/DDBJ whole genome shotgun (WGS) entry which is preliminary data.</text>
</comment>
<feature type="domain" description="Glycosyl hydrolases family 2 sugar binding" evidence="7">
    <location>
        <begin position="48"/>
        <end position="176"/>
    </location>
</feature>
<dbReference type="SUPFAM" id="SSF49785">
    <property type="entry name" value="Galactose-binding domain-like"/>
    <property type="match status" value="1"/>
</dbReference>
<dbReference type="Pfam" id="PF18565">
    <property type="entry name" value="Glyco_hydro2_C5"/>
    <property type="match status" value="1"/>
</dbReference>
<comment type="similarity">
    <text evidence="1">Belongs to the glycosyl hydrolase 2 family.</text>
</comment>
<evidence type="ECO:0000259" key="7">
    <source>
        <dbReference type="Pfam" id="PF02837"/>
    </source>
</evidence>
<dbReference type="GO" id="GO:0005975">
    <property type="term" value="P:carbohydrate metabolic process"/>
    <property type="evidence" value="ECO:0007669"/>
    <property type="project" value="InterPro"/>
</dbReference>
<accession>A0A934RSN3</accession>
<proteinExistence type="inferred from homology"/>
<feature type="domain" description="Glycoside hydrolase family 2 catalytic" evidence="6">
    <location>
        <begin position="300"/>
        <end position="490"/>
    </location>
</feature>
<gene>
    <name evidence="10" type="ORF">JIN87_04610</name>
</gene>
<dbReference type="Gene3D" id="3.20.20.80">
    <property type="entry name" value="Glycosidases"/>
    <property type="match status" value="1"/>
</dbReference>
<reference evidence="10" key="1">
    <citation type="submission" date="2021-01" db="EMBL/GenBank/DDBJ databases">
        <title>Modified the classification status of verrucomicrobia.</title>
        <authorList>
            <person name="Feng X."/>
        </authorList>
    </citation>
    <scope>NUCLEOTIDE SEQUENCE</scope>
    <source>
        <strain evidence="10">KCTC 13126</strain>
    </source>
</reference>
<evidence type="ECO:0000256" key="3">
    <source>
        <dbReference type="ARBA" id="ARBA00023295"/>
    </source>
</evidence>
<feature type="signal peptide" evidence="4">
    <location>
        <begin position="1"/>
        <end position="21"/>
    </location>
</feature>
<evidence type="ECO:0000313" key="10">
    <source>
        <dbReference type="EMBL" id="MBK1876137.1"/>
    </source>
</evidence>
<organism evidence="10 11">
    <name type="scientific">Pelagicoccus mobilis</name>
    <dbReference type="NCBI Taxonomy" id="415221"/>
    <lineage>
        <taxon>Bacteria</taxon>
        <taxon>Pseudomonadati</taxon>
        <taxon>Verrucomicrobiota</taxon>
        <taxon>Opitutia</taxon>
        <taxon>Puniceicoccales</taxon>
        <taxon>Pelagicoccaceae</taxon>
        <taxon>Pelagicoccus</taxon>
    </lineage>
</organism>
<dbReference type="InterPro" id="IPR006101">
    <property type="entry name" value="Glyco_hydro_2"/>
</dbReference>
<dbReference type="InterPro" id="IPR036156">
    <property type="entry name" value="Beta-gal/glucu_dom_sf"/>
</dbReference>
<evidence type="ECO:0000256" key="2">
    <source>
        <dbReference type="ARBA" id="ARBA00022801"/>
    </source>
</evidence>
<feature type="domain" description="Glycoside hydrolase family 2" evidence="9">
    <location>
        <begin position="708"/>
        <end position="798"/>
    </location>
</feature>
<evidence type="ECO:0000259" key="9">
    <source>
        <dbReference type="Pfam" id="PF18565"/>
    </source>
</evidence>
<dbReference type="PANTHER" id="PTHR42732:SF1">
    <property type="entry name" value="BETA-MANNOSIDASE"/>
    <property type="match status" value="1"/>
</dbReference>
<feature type="domain" description="DUF4982" evidence="8">
    <location>
        <begin position="626"/>
        <end position="685"/>
    </location>
</feature>
<dbReference type="RefSeq" id="WP_200354354.1">
    <property type="nucleotide sequence ID" value="NZ_JAENIL010000006.1"/>
</dbReference>
<dbReference type="Pfam" id="PF02836">
    <property type="entry name" value="Glyco_hydro_2_C"/>
    <property type="match status" value="1"/>
</dbReference>
<dbReference type="SUPFAM" id="SSF51445">
    <property type="entry name" value="(Trans)glycosidases"/>
    <property type="match status" value="1"/>
</dbReference>
<dbReference type="PANTHER" id="PTHR42732">
    <property type="entry name" value="BETA-GALACTOSIDASE"/>
    <property type="match status" value="1"/>
</dbReference>
<dbReference type="Gene3D" id="2.60.120.260">
    <property type="entry name" value="Galactose-binding domain-like"/>
    <property type="match status" value="1"/>
</dbReference>
<dbReference type="Pfam" id="PF00703">
    <property type="entry name" value="Glyco_hydro_2"/>
    <property type="match status" value="1"/>
</dbReference>
<dbReference type="InterPro" id="IPR008979">
    <property type="entry name" value="Galactose-bd-like_sf"/>
</dbReference>
<dbReference type="EMBL" id="JAENIL010000006">
    <property type="protein sequence ID" value="MBK1876137.1"/>
    <property type="molecule type" value="Genomic_DNA"/>
</dbReference>
<sequence length="804" mass="89378">MTSTSLTLSLASLAICGSTLAQGFGESQKIHEWRFHLADSTTADTPPSDSQNWRDIIVPHDWSVEYPASPDKSSCTGYLPGGIGWYQTEIDIPSDSLGDKRYYLYFEGVYNRSQVFLNGTLLGERPNGYVSFQYDITPHLDPGGENVLSVRVDHSLDADSRWYTGSGIYRPVHLVTANPIHFAQWGISYEATLNESGEATLTLEAEVENHLQGDSKELSIEHTLIGPDGQKVAATSNPINVDSGGRNTQSSSFTLSNPQLWSVTSPALYRLESRLTENGQLLDSSSTPVGIRSLGFDPDHGFSLNGEPMKIKGVCLHHDAGVLGSAVPKIVWRERLQSLKEIGVNGIRMSHNPQATDLYDLCDELGFLVMDEAFDEWEYPKKKWIKGWNKGKPGFQGSADFFEEWGERDLAAMVKRDRNHPSIIMWSIGNEVDYPNDPYSHPILDQEGIGQQHVAGYQKKQPNAERLGDIAKRLAAVVRKHDTSRPVTAALAGAVMSNQTEYPAALNVVGYNYTESRYEVDHKNYPERVLYGSETRHDLPAWKAVSDNDFIFGQFIWTGFDYLGESGRWPSRGFTTGMVDLANTIKPRGHFRRALWSDKPVAYLGTYPKSKYISMDAGRSWDYNPGQTIRAVCYTNGDEAELLLNGKTIGPRKAYDPETAIIHWDIPYQEGKLEVIAYKNGKPIARDSLSPDGIPTAIRAEPSKLKLASQYDVTPIEITIVDEQGQLVYGANHEIACEIKGPGRLLGLENASHDASENHRDNKAHTKNGRLVAYIQALESEGTITVSFSNRDLPSTELTLQIQR</sequence>
<feature type="domain" description="Glycoside hydrolase family 2 immunoglobulin-like beta-sandwich" evidence="5">
    <location>
        <begin position="190"/>
        <end position="292"/>
    </location>
</feature>
<evidence type="ECO:0000259" key="8">
    <source>
        <dbReference type="Pfam" id="PF16355"/>
    </source>
</evidence>
<dbReference type="InterPro" id="IPR040605">
    <property type="entry name" value="Glyco_hydro2_dom5"/>
</dbReference>
<dbReference type="PRINTS" id="PR00132">
    <property type="entry name" value="GLHYDRLASE2"/>
</dbReference>
<dbReference type="PROSITE" id="PS00608">
    <property type="entry name" value="GLYCOSYL_HYDROL_F2_2"/>
    <property type="match status" value="1"/>
</dbReference>
<dbReference type="InterPro" id="IPR006103">
    <property type="entry name" value="Glyco_hydro_2_cat"/>
</dbReference>
<keyword evidence="2" id="KW-0378">Hydrolase</keyword>
<protein>
    <submittedName>
        <fullName evidence="10">DUF4982 domain-containing protein</fullName>
    </submittedName>
</protein>
<keyword evidence="3" id="KW-0326">Glycosidase</keyword>
<dbReference type="Pfam" id="PF16355">
    <property type="entry name" value="DUF4982"/>
    <property type="match status" value="1"/>
</dbReference>
<dbReference type="InterPro" id="IPR051913">
    <property type="entry name" value="GH2_Domain-Containing"/>
</dbReference>
<dbReference type="SUPFAM" id="SSF49303">
    <property type="entry name" value="beta-Galactosidase/glucuronidase domain"/>
    <property type="match status" value="1"/>
</dbReference>
<dbReference type="InterPro" id="IPR023232">
    <property type="entry name" value="Glyco_hydro_2_AS"/>
</dbReference>
<dbReference type="Pfam" id="PF02837">
    <property type="entry name" value="Glyco_hydro_2_N"/>
    <property type="match status" value="1"/>
</dbReference>
<evidence type="ECO:0000259" key="6">
    <source>
        <dbReference type="Pfam" id="PF02836"/>
    </source>
</evidence>
<evidence type="ECO:0000256" key="4">
    <source>
        <dbReference type="SAM" id="SignalP"/>
    </source>
</evidence>
<dbReference type="GO" id="GO:0004553">
    <property type="term" value="F:hydrolase activity, hydrolyzing O-glycosyl compounds"/>
    <property type="evidence" value="ECO:0007669"/>
    <property type="project" value="InterPro"/>
</dbReference>
<dbReference type="InterPro" id="IPR006104">
    <property type="entry name" value="Glyco_hydro_2_N"/>
</dbReference>
<dbReference type="InterPro" id="IPR017853">
    <property type="entry name" value="GH"/>
</dbReference>
<feature type="chain" id="PRO_5036866960" evidence="4">
    <location>
        <begin position="22"/>
        <end position="804"/>
    </location>
</feature>
<dbReference type="Proteomes" id="UP000617628">
    <property type="component" value="Unassembled WGS sequence"/>
</dbReference>
<dbReference type="InterPro" id="IPR013783">
    <property type="entry name" value="Ig-like_fold"/>
</dbReference>
<evidence type="ECO:0000313" key="11">
    <source>
        <dbReference type="Proteomes" id="UP000617628"/>
    </source>
</evidence>
<name>A0A934RSN3_9BACT</name>
<keyword evidence="4" id="KW-0732">Signal</keyword>
<keyword evidence="11" id="KW-1185">Reference proteome</keyword>
<evidence type="ECO:0000259" key="5">
    <source>
        <dbReference type="Pfam" id="PF00703"/>
    </source>
</evidence>